<evidence type="ECO:0000256" key="1">
    <source>
        <dbReference type="ARBA" id="ARBA00022737"/>
    </source>
</evidence>
<evidence type="ECO:0000313" key="6">
    <source>
        <dbReference type="Proteomes" id="UP000061135"/>
    </source>
</evidence>
<dbReference type="EMBL" id="CP007501">
    <property type="protein sequence ID" value="AKD25396.1"/>
    <property type="molecule type" value="Genomic_DNA"/>
</dbReference>
<evidence type="ECO:0000313" key="5">
    <source>
        <dbReference type="EMBL" id="AKD25396.1"/>
    </source>
</evidence>
<keyword evidence="4" id="KW-0732">Signal</keyword>
<keyword evidence="6" id="KW-1185">Reference proteome</keyword>
<accession>A0A0E3ZJZ9</accession>
<evidence type="ECO:0000256" key="3">
    <source>
        <dbReference type="PROSITE-ProRule" id="PRU00023"/>
    </source>
</evidence>
<reference evidence="5 6" key="1">
    <citation type="submission" date="2014-03" db="EMBL/GenBank/DDBJ databases">
        <title>Genome of Polynucleobacter strain MWH-MoK4.</title>
        <authorList>
            <person name="Hahn M.W."/>
        </authorList>
    </citation>
    <scope>NUCLEOTIDE SEQUENCE [LARGE SCALE GENOMIC DNA]</scope>
    <source>
        <strain evidence="5 6">MWH-MoK4</strain>
    </source>
</reference>
<dbReference type="PATRIC" id="fig|576611.7.peg.1079"/>
<dbReference type="Pfam" id="PF12796">
    <property type="entry name" value="Ank_2"/>
    <property type="match status" value="1"/>
</dbReference>
<evidence type="ECO:0000256" key="2">
    <source>
        <dbReference type="ARBA" id="ARBA00023043"/>
    </source>
</evidence>
<evidence type="ECO:0000256" key="4">
    <source>
        <dbReference type="SAM" id="SignalP"/>
    </source>
</evidence>
<feature type="repeat" description="ANK" evidence="3">
    <location>
        <begin position="159"/>
        <end position="191"/>
    </location>
</feature>
<dbReference type="GO" id="GO:0051059">
    <property type="term" value="F:NF-kappaB binding"/>
    <property type="evidence" value="ECO:0007669"/>
    <property type="project" value="TreeGrafter"/>
</dbReference>
<dbReference type="Gene3D" id="1.25.40.20">
    <property type="entry name" value="Ankyrin repeat-containing domain"/>
    <property type="match status" value="1"/>
</dbReference>
<proteinExistence type="predicted"/>
<dbReference type="PROSITE" id="PS50297">
    <property type="entry name" value="ANK_REP_REGION"/>
    <property type="match status" value="2"/>
</dbReference>
<dbReference type="InterPro" id="IPR051070">
    <property type="entry name" value="NF-kappa-B_inhibitor"/>
</dbReference>
<dbReference type="AlphaFoldDB" id="A0A0E3ZJZ9"/>
<feature type="signal peptide" evidence="4">
    <location>
        <begin position="1"/>
        <end position="24"/>
    </location>
</feature>
<dbReference type="SUPFAM" id="SSF48403">
    <property type="entry name" value="Ankyrin repeat"/>
    <property type="match status" value="1"/>
</dbReference>
<dbReference type="Proteomes" id="UP000061135">
    <property type="component" value="Chromosome"/>
</dbReference>
<dbReference type="InterPro" id="IPR002110">
    <property type="entry name" value="Ankyrin_rpt"/>
</dbReference>
<protein>
    <submittedName>
        <fullName evidence="5">Ankyrin repeat protein</fullName>
    </submittedName>
</protein>
<dbReference type="HOGENOM" id="CLU_000134_18_0_4"/>
<dbReference type="KEGG" id="pdq:CL55_00010630"/>
<dbReference type="RefSeq" id="WP_046330186.1">
    <property type="nucleotide sequence ID" value="NZ_CP007501.1"/>
</dbReference>
<dbReference type="PROSITE" id="PS50088">
    <property type="entry name" value="ANK_REPEAT"/>
    <property type="match status" value="2"/>
</dbReference>
<dbReference type="SMART" id="SM00248">
    <property type="entry name" value="ANK"/>
    <property type="match status" value="5"/>
</dbReference>
<keyword evidence="1" id="KW-0677">Repeat</keyword>
<name>A0A0E3ZJZ9_9BURK</name>
<dbReference type="PANTHER" id="PTHR46680">
    <property type="entry name" value="NF-KAPPA-B INHIBITOR ALPHA"/>
    <property type="match status" value="1"/>
</dbReference>
<feature type="repeat" description="ANK" evidence="3">
    <location>
        <begin position="126"/>
        <end position="158"/>
    </location>
</feature>
<dbReference type="GO" id="GO:0071356">
    <property type="term" value="P:cellular response to tumor necrosis factor"/>
    <property type="evidence" value="ECO:0007669"/>
    <property type="project" value="TreeGrafter"/>
</dbReference>
<dbReference type="PRINTS" id="PR01415">
    <property type="entry name" value="ANKYRIN"/>
</dbReference>
<dbReference type="GO" id="GO:0005829">
    <property type="term" value="C:cytosol"/>
    <property type="evidence" value="ECO:0007669"/>
    <property type="project" value="TreeGrafter"/>
</dbReference>
<feature type="chain" id="PRO_5002416605" evidence="4">
    <location>
        <begin position="25"/>
        <end position="232"/>
    </location>
</feature>
<dbReference type="OrthoDB" id="198309at2"/>
<dbReference type="STRING" id="1835254.CL55_00010630"/>
<dbReference type="PANTHER" id="PTHR46680:SF3">
    <property type="entry name" value="NF-KAPPA-B INHIBITOR CACTUS"/>
    <property type="match status" value="1"/>
</dbReference>
<organism evidence="5 6">
    <name type="scientific">Polynucleobacter duraquae</name>
    <dbReference type="NCBI Taxonomy" id="1835254"/>
    <lineage>
        <taxon>Bacteria</taxon>
        <taxon>Pseudomonadati</taxon>
        <taxon>Pseudomonadota</taxon>
        <taxon>Betaproteobacteria</taxon>
        <taxon>Burkholderiales</taxon>
        <taxon>Burkholderiaceae</taxon>
        <taxon>Polynucleobacter</taxon>
    </lineage>
</organism>
<dbReference type="InterPro" id="IPR036770">
    <property type="entry name" value="Ankyrin_rpt-contain_sf"/>
</dbReference>
<gene>
    <name evidence="5" type="ORF">CL55_00010630</name>
</gene>
<dbReference type="Pfam" id="PF13637">
    <property type="entry name" value="Ank_4"/>
    <property type="match status" value="1"/>
</dbReference>
<keyword evidence="2 3" id="KW-0040">ANK repeat</keyword>
<sequence length="232" mass="25434">MRSSFKFPHLFYVYLLCFSGLISAQTADQITDFTKAAKFDDVSEVRSLIKAGVTPNTLDPKGTPMLILAIRDKSFKVTDLLLANPATDVNLTNKSGENALMLAAFDGELALVKSLVLQKKAAVNKLGWAPIHYAATNGHLEITQFLMANGAQINALSPSETTPLMMSIGSGNDQLIKYLLDNGADLRMRNHEGYTAIDVAQLFGKDDIRDGLMSRWVKLYNQPYPGGPKKTH</sequence>